<keyword evidence="7 8" id="KW-1133">Transmembrane helix</keyword>
<keyword evidence="4" id="KW-0808">Transferase</keyword>
<proteinExistence type="predicted"/>
<evidence type="ECO:0000256" key="6">
    <source>
        <dbReference type="ARBA" id="ARBA00022777"/>
    </source>
</evidence>
<evidence type="ECO:0000313" key="10">
    <source>
        <dbReference type="EMBL" id="PSK96996.1"/>
    </source>
</evidence>
<dbReference type="PROSITE" id="PS50109">
    <property type="entry name" value="HIS_KIN"/>
    <property type="match status" value="1"/>
</dbReference>
<dbReference type="InterPro" id="IPR036890">
    <property type="entry name" value="HATPase_C_sf"/>
</dbReference>
<dbReference type="Gene3D" id="3.30.565.10">
    <property type="entry name" value="Histidine kinase-like ATPase, C-terminal domain"/>
    <property type="match status" value="1"/>
</dbReference>
<dbReference type="EMBL" id="PYGF01000023">
    <property type="protein sequence ID" value="PSK96996.1"/>
    <property type="molecule type" value="Genomic_DNA"/>
</dbReference>
<keyword evidence="8" id="KW-0472">Membrane</keyword>
<evidence type="ECO:0000259" key="9">
    <source>
        <dbReference type="PROSITE" id="PS50109"/>
    </source>
</evidence>
<dbReference type="RefSeq" id="WP_106569132.1">
    <property type="nucleotide sequence ID" value="NZ_PYGF01000023.1"/>
</dbReference>
<evidence type="ECO:0000256" key="2">
    <source>
        <dbReference type="ARBA" id="ARBA00012438"/>
    </source>
</evidence>
<feature type="transmembrane region" description="Helical" evidence="8">
    <location>
        <begin position="12"/>
        <end position="30"/>
    </location>
</feature>
<evidence type="ECO:0000256" key="3">
    <source>
        <dbReference type="ARBA" id="ARBA00022553"/>
    </source>
</evidence>
<evidence type="ECO:0000256" key="7">
    <source>
        <dbReference type="ARBA" id="ARBA00022989"/>
    </source>
</evidence>
<comment type="catalytic activity">
    <reaction evidence="1">
        <text>ATP + protein L-histidine = ADP + protein N-phospho-L-histidine.</text>
        <dbReference type="EC" id="2.7.13.3"/>
    </reaction>
</comment>
<dbReference type="OrthoDB" id="1522504at2"/>
<dbReference type="InterPro" id="IPR003594">
    <property type="entry name" value="HATPase_dom"/>
</dbReference>
<dbReference type="InterPro" id="IPR005467">
    <property type="entry name" value="His_kinase_dom"/>
</dbReference>
<evidence type="ECO:0000256" key="8">
    <source>
        <dbReference type="SAM" id="Phobius"/>
    </source>
</evidence>
<dbReference type="PANTHER" id="PTHR45436:SF5">
    <property type="entry name" value="SENSOR HISTIDINE KINASE TRCS"/>
    <property type="match status" value="1"/>
</dbReference>
<dbReference type="PANTHER" id="PTHR45436">
    <property type="entry name" value="SENSOR HISTIDINE KINASE YKOH"/>
    <property type="match status" value="1"/>
</dbReference>
<dbReference type="Pfam" id="PF02518">
    <property type="entry name" value="HATPase_c"/>
    <property type="match status" value="1"/>
</dbReference>
<name>A0A2P8DIE7_9BACT</name>
<feature type="domain" description="Histidine kinase" evidence="9">
    <location>
        <begin position="228"/>
        <end position="428"/>
    </location>
</feature>
<organism evidence="10 11">
    <name type="scientific">Cecembia rubra</name>
    <dbReference type="NCBI Taxonomy" id="1485585"/>
    <lineage>
        <taxon>Bacteria</taxon>
        <taxon>Pseudomonadati</taxon>
        <taxon>Bacteroidota</taxon>
        <taxon>Cytophagia</taxon>
        <taxon>Cytophagales</taxon>
        <taxon>Cyclobacteriaceae</taxon>
        <taxon>Cecembia</taxon>
    </lineage>
</organism>
<gene>
    <name evidence="10" type="ORF">CLV48_1238</name>
</gene>
<feature type="transmembrane region" description="Helical" evidence="8">
    <location>
        <begin position="140"/>
        <end position="161"/>
    </location>
</feature>
<dbReference type="CDD" id="cd00082">
    <property type="entry name" value="HisKA"/>
    <property type="match status" value="1"/>
</dbReference>
<sequence>MNKLLNKSLKSFTIYALIVLAASVPAYYFLVDSIWLRELDEHNEIVADRTENELNKLQLSETELNQSIVLWNKIQPGTNLQKTNLDNARKDSTYTVLRKNPYVTHEDIDRFRGLSRVIEINGQNYLLTVETNVEETEETVVAIAILTFLFFLILVVGFLILNRRLSVKLWQPFRNTLTKLKSFNLNSQRNISFEKSSILEFEELNVALNKLIEHTVSVYNSQKEFTENASHELQTPLAIIKNKLDILLQKEALTERQYQLIEDINKALTRVSRINKNLLLLAKIENHQFDDSETINLSGLTEECLEQLQEHFSNKELSVNTSIEKDCVVTGNSVLLEILINNLLLNSIRHNLQKGTVEVKLSKSGFNINNSGSVALEKEQLFKRFKKTSDESSGSGLGLAITEQICKRHQWKIAYEFQQDTHTFKINF</sequence>
<evidence type="ECO:0000256" key="4">
    <source>
        <dbReference type="ARBA" id="ARBA00022679"/>
    </source>
</evidence>
<dbReference type="SUPFAM" id="SSF47384">
    <property type="entry name" value="Homodimeric domain of signal transducing histidine kinase"/>
    <property type="match status" value="1"/>
</dbReference>
<dbReference type="InterPro" id="IPR050428">
    <property type="entry name" value="TCS_sensor_his_kinase"/>
</dbReference>
<keyword evidence="11" id="KW-1185">Reference proteome</keyword>
<dbReference type="GO" id="GO:0000155">
    <property type="term" value="F:phosphorelay sensor kinase activity"/>
    <property type="evidence" value="ECO:0007669"/>
    <property type="project" value="InterPro"/>
</dbReference>
<dbReference type="Proteomes" id="UP000240708">
    <property type="component" value="Unassembled WGS sequence"/>
</dbReference>
<evidence type="ECO:0000256" key="5">
    <source>
        <dbReference type="ARBA" id="ARBA00022692"/>
    </source>
</evidence>
<dbReference type="InterPro" id="IPR036097">
    <property type="entry name" value="HisK_dim/P_sf"/>
</dbReference>
<keyword evidence="5 8" id="KW-0812">Transmembrane</keyword>
<keyword evidence="6 10" id="KW-0418">Kinase</keyword>
<dbReference type="EC" id="2.7.13.3" evidence="2"/>
<dbReference type="SMART" id="SM00388">
    <property type="entry name" value="HisKA"/>
    <property type="match status" value="1"/>
</dbReference>
<comment type="caution">
    <text evidence="10">The sequence shown here is derived from an EMBL/GenBank/DDBJ whole genome shotgun (WGS) entry which is preliminary data.</text>
</comment>
<evidence type="ECO:0000313" key="11">
    <source>
        <dbReference type="Proteomes" id="UP000240708"/>
    </source>
</evidence>
<accession>A0A2P8DIE7</accession>
<dbReference type="GO" id="GO:0005886">
    <property type="term" value="C:plasma membrane"/>
    <property type="evidence" value="ECO:0007669"/>
    <property type="project" value="TreeGrafter"/>
</dbReference>
<dbReference type="SMART" id="SM00387">
    <property type="entry name" value="HATPase_c"/>
    <property type="match status" value="1"/>
</dbReference>
<protein>
    <recommendedName>
        <fullName evidence="2">histidine kinase</fullName>
        <ecNumber evidence="2">2.7.13.3</ecNumber>
    </recommendedName>
</protein>
<dbReference type="Gene3D" id="1.10.287.130">
    <property type="match status" value="1"/>
</dbReference>
<dbReference type="Pfam" id="PF00512">
    <property type="entry name" value="HisKA"/>
    <property type="match status" value="1"/>
</dbReference>
<dbReference type="SUPFAM" id="SSF55874">
    <property type="entry name" value="ATPase domain of HSP90 chaperone/DNA topoisomerase II/histidine kinase"/>
    <property type="match status" value="1"/>
</dbReference>
<dbReference type="AlphaFoldDB" id="A0A2P8DIE7"/>
<dbReference type="InterPro" id="IPR003661">
    <property type="entry name" value="HisK_dim/P_dom"/>
</dbReference>
<evidence type="ECO:0000256" key="1">
    <source>
        <dbReference type="ARBA" id="ARBA00000085"/>
    </source>
</evidence>
<keyword evidence="3" id="KW-0597">Phosphoprotein</keyword>
<reference evidence="10 11" key="1">
    <citation type="submission" date="2018-03" db="EMBL/GenBank/DDBJ databases">
        <title>Genomic Encyclopedia of Archaeal and Bacterial Type Strains, Phase II (KMG-II): from individual species to whole genera.</title>
        <authorList>
            <person name="Goeker M."/>
        </authorList>
    </citation>
    <scope>NUCLEOTIDE SEQUENCE [LARGE SCALE GENOMIC DNA]</scope>
    <source>
        <strain evidence="10 11">DSM 28057</strain>
    </source>
</reference>